<dbReference type="Gene3D" id="3.20.20.70">
    <property type="entry name" value="Aldolase class I"/>
    <property type="match status" value="1"/>
</dbReference>
<keyword evidence="8" id="KW-1185">Reference proteome</keyword>
<evidence type="ECO:0000256" key="5">
    <source>
        <dbReference type="ARBA" id="ARBA00023295"/>
    </source>
</evidence>
<reference evidence="7" key="1">
    <citation type="journal article" date="2020" name="Stud. Mycol.">
        <title>101 Dothideomycetes genomes: a test case for predicting lifestyles and emergence of pathogens.</title>
        <authorList>
            <person name="Haridas S."/>
            <person name="Albert R."/>
            <person name="Binder M."/>
            <person name="Bloem J."/>
            <person name="Labutti K."/>
            <person name="Salamov A."/>
            <person name="Andreopoulos B."/>
            <person name="Baker S."/>
            <person name="Barry K."/>
            <person name="Bills G."/>
            <person name="Bluhm B."/>
            <person name="Cannon C."/>
            <person name="Castanera R."/>
            <person name="Culley D."/>
            <person name="Daum C."/>
            <person name="Ezra D."/>
            <person name="Gonzalez J."/>
            <person name="Henrissat B."/>
            <person name="Kuo A."/>
            <person name="Liang C."/>
            <person name="Lipzen A."/>
            <person name="Lutzoni F."/>
            <person name="Magnuson J."/>
            <person name="Mondo S."/>
            <person name="Nolan M."/>
            <person name="Ohm R."/>
            <person name="Pangilinan J."/>
            <person name="Park H.-J."/>
            <person name="Ramirez L."/>
            <person name="Alfaro M."/>
            <person name="Sun H."/>
            <person name="Tritt A."/>
            <person name="Yoshinaga Y."/>
            <person name="Zwiers L.-H."/>
            <person name="Turgeon B."/>
            <person name="Goodwin S."/>
            <person name="Spatafora J."/>
            <person name="Crous P."/>
            <person name="Grigoriev I."/>
        </authorList>
    </citation>
    <scope>NUCLEOTIDE SEQUENCE</scope>
    <source>
        <strain evidence="7">CBS 121739</strain>
    </source>
</reference>
<evidence type="ECO:0000256" key="2">
    <source>
        <dbReference type="ARBA" id="ARBA00009743"/>
    </source>
</evidence>
<dbReference type="InterPro" id="IPR013780">
    <property type="entry name" value="Glyco_hydro_b"/>
</dbReference>
<dbReference type="InterPro" id="IPR002241">
    <property type="entry name" value="Glyco_hydro_27"/>
</dbReference>
<keyword evidence="4 7" id="KW-0378">Hydrolase</keyword>
<organism evidence="7 8">
    <name type="scientific">Pseudovirgaria hyperparasitica</name>
    <dbReference type="NCBI Taxonomy" id="470096"/>
    <lineage>
        <taxon>Eukaryota</taxon>
        <taxon>Fungi</taxon>
        <taxon>Dikarya</taxon>
        <taxon>Ascomycota</taxon>
        <taxon>Pezizomycotina</taxon>
        <taxon>Dothideomycetes</taxon>
        <taxon>Dothideomycetes incertae sedis</taxon>
        <taxon>Acrospermales</taxon>
        <taxon>Acrospermaceae</taxon>
        <taxon>Pseudovirgaria</taxon>
    </lineage>
</organism>
<comment type="similarity">
    <text evidence="2">Belongs to the glycosyl hydrolase 27 family.</text>
</comment>
<dbReference type="Gene3D" id="2.60.40.1180">
    <property type="entry name" value="Golgi alpha-mannosidase II"/>
    <property type="match status" value="1"/>
</dbReference>
<evidence type="ECO:0000256" key="4">
    <source>
        <dbReference type="ARBA" id="ARBA00022801"/>
    </source>
</evidence>
<dbReference type="GO" id="GO:0005975">
    <property type="term" value="P:carbohydrate metabolic process"/>
    <property type="evidence" value="ECO:0007669"/>
    <property type="project" value="InterPro"/>
</dbReference>
<evidence type="ECO:0000256" key="6">
    <source>
        <dbReference type="SAM" id="SignalP"/>
    </source>
</evidence>
<feature type="signal peptide" evidence="6">
    <location>
        <begin position="1"/>
        <end position="15"/>
    </location>
</feature>
<name>A0A6A6VX43_9PEZI</name>
<keyword evidence="6" id="KW-0732">Signal</keyword>
<evidence type="ECO:0000313" key="8">
    <source>
        <dbReference type="Proteomes" id="UP000799437"/>
    </source>
</evidence>
<dbReference type="GeneID" id="54489808"/>
<dbReference type="InterPro" id="IPR013785">
    <property type="entry name" value="Aldolase_TIM"/>
</dbReference>
<evidence type="ECO:0000256" key="3">
    <source>
        <dbReference type="ARBA" id="ARBA00012755"/>
    </source>
</evidence>
<keyword evidence="5" id="KW-0326">Glycosidase</keyword>
<dbReference type="InterPro" id="IPR017853">
    <property type="entry name" value="GH"/>
</dbReference>
<dbReference type="PANTHER" id="PTHR11452:SF33">
    <property type="entry name" value="ALPHA-GALACTOSIDASE 2"/>
    <property type="match status" value="1"/>
</dbReference>
<protein>
    <recommendedName>
        <fullName evidence="3">alpha-galactosidase</fullName>
        <ecNumber evidence="3">3.2.1.22</ecNumber>
    </recommendedName>
</protein>
<dbReference type="GO" id="GO:0004557">
    <property type="term" value="F:alpha-galactosidase activity"/>
    <property type="evidence" value="ECO:0007669"/>
    <property type="project" value="UniProtKB-EC"/>
</dbReference>
<proteinExistence type="inferred from homology"/>
<dbReference type="OrthoDB" id="5795902at2759"/>
<dbReference type="PANTHER" id="PTHR11452">
    <property type="entry name" value="ALPHA-GALACTOSIDASE/ALPHA-N-ACETYLGALACTOSAMINIDASE"/>
    <property type="match status" value="1"/>
</dbReference>
<accession>A0A6A6VX43</accession>
<dbReference type="EMBL" id="ML996581">
    <property type="protein sequence ID" value="KAF2754210.1"/>
    <property type="molecule type" value="Genomic_DNA"/>
</dbReference>
<dbReference type="RefSeq" id="XP_033596661.1">
    <property type="nucleotide sequence ID" value="XM_033748754.1"/>
</dbReference>
<dbReference type="Proteomes" id="UP000799437">
    <property type="component" value="Unassembled WGS sequence"/>
</dbReference>
<evidence type="ECO:0000313" key="7">
    <source>
        <dbReference type="EMBL" id="KAF2754210.1"/>
    </source>
</evidence>
<dbReference type="EC" id="3.2.1.22" evidence="3"/>
<sequence length="482" mass="52474">MNPLVFIALLPLIQGLNFISYDASTDGFLEAARGWNSFALQSNPDAVGGFTYNTDSVLKQCTTMRETLGNAGFEYCSLDSGWSVGDHGDEHGRPYNDTNSIDIARLTRELAPLGVKVGVYLLPGAFCKDMSKTIEGTNITIADTMSGNNNGFARCDFDFSMDSNGKFTRAGVQEWHNSVVRFYAQSGISFIKLDFITPGSPEAGNSSNLPPDNSGSVRAFHNAIQTELPSRSMRLHISWKLERNATYLPIWNANTDAMRTDQDINQSGAKTLVQWQKVQRAIENYRQWYLAATAGLIDAGLALRVRPDLDSLLNGNDKSISGISDVKRQSVMTHWIGAGAPLITGSDMRNLDHVGMNLYTNQEALDVANFTSYYPMQPVNPGGGNSPAQVQAWIAGVEMSAQCKSVVVLANYGPDEGEGGFGTAMSGVQKMSVEFKHFGLGGTWNVRDVWKATDLGLTIHGPKHGWNTCQMYGGNVSTMVIS</sequence>
<dbReference type="SUPFAM" id="SSF51445">
    <property type="entry name" value="(Trans)glycosidases"/>
    <property type="match status" value="1"/>
</dbReference>
<gene>
    <name evidence="7" type="ORF">EJ05DRAFT_520968</name>
</gene>
<comment type="catalytic activity">
    <reaction evidence="1">
        <text>Hydrolysis of terminal, non-reducing alpha-D-galactose residues in alpha-D-galactosides, including galactose oligosaccharides, galactomannans and galactolipids.</text>
        <dbReference type="EC" id="3.2.1.22"/>
    </reaction>
</comment>
<evidence type="ECO:0000256" key="1">
    <source>
        <dbReference type="ARBA" id="ARBA00001255"/>
    </source>
</evidence>
<feature type="chain" id="PRO_5025606171" description="alpha-galactosidase" evidence="6">
    <location>
        <begin position="16"/>
        <end position="482"/>
    </location>
</feature>
<dbReference type="AlphaFoldDB" id="A0A6A6VX43"/>